<dbReference type="EMBL" id="JAVDXT010000003">
    <property type="protein sequence ID" value="MDR7378813.1"/>
    <property type="molecule type" value="Genomic_DNA"/>
</dbReference>
<feature type="transmembrane region" description="Helical" evidence="1">
    <location>
        <begin position="162"/>
        <end position="180"/>
    </location>
</feature>
<protein>
    <submittedName>
        <fullName evidence="2">Membrane protein (GlpM family)</fullName>
    </submittedName>
</protein>
<evidence type="ECO:0000313" key="3">
    <source>
        <dbReference type="Proteomes" id="UP001180487"/>
    </source>
</evidence>
<feature type="transmembrane region" description="Helical" evidence="1">
    <location>
        <begin position="20"/>
        <end position="40"/>
    </location>
</feature>
<organism evidence="2 3">
    <name type="scientific">Rhodoferax ferrireducens</name>
    <dbReference type="NCBI Taxonomy" id="192843"/>
    <lineage>
        <taxon>Bacteria</taxon>
        <taxon>Pseudomonadati</taxon>
        <taxon>Pseudomonadota</taxon>
        <taxon>Betaproteobacteria</taxon>
        <taxon>Burkholderiales</taxon>
        <taxon>Comamonadaceae</taxon>
        <taxon>Rhodoferax</taxon>
    </lineage>
</organism>
<keyword evidence="1" id="KW-0472">Membrane</keyword>
<feature type="transmembrane region" description="Helical" evidence="1">
    <location>
        <begin position="137"/>
        <end position="156"/>
    </location>
</feature>
<keyword evidence="3" id="KW-1185">Reference proteome</keyword>
<keyword evidence="1" id="KW-0812">Transmembrane</keyword>
<keyword evidence="1" id="KW-1133">Transmembrane helix</keyword>
<proteinExistence type="predicted"/>
<name>A0ABU2CBW5_9BURK</name>
<reference evidence="2 3" key="1">
    <citation type="submission" date="2023-07" db="EMBL/GenBank/DDBJ databases">
        <title>Sorghum-associated microbial communities from plants grown in Nebraska, USA.</title>
        <authorList>
            <person name="Schachtman D."/>
        </authorList>
    </citation>
    <scope>NUCLEOTIDE SEQUENCE [LARGE SCALE GENOMIC DNA]</scope>
    <source>
        <strain evidence="2 3">BE313</strain>
    </source>
</reference>
<evidence type="ECO:0000256" key="1">
    <source>
        <dbReference type="SAM" id="Phobius"/>
    </source>
</evidence>
<dbReference type="RefSeq" id="WP_310375096.1">
    <property type="nucleotide sequence ID" value="NZ_JAVDXT010000003.1"/>
</dbReference>
<dbReference type="Proteomes" id="UP001180487">
    <property type="component" value="Unassembled WGS sequence"/>
</dbReference>
<feature type="transmembrane region" description="Helical" evidence="1">
    <location>
        <begin position="52"/>
        <end position="70"/>
    </location>
</feature>
<accession>A0ABU2CBW5</accession>
<comment type="caution">
    <text evidence="2">The sequence shown here is derived from an EMBL/GenBank/DDBJ whole genome shotgun (WGS) entry which is preliminary data.</text>
</comment>
<evidence type="ECO:0000313" key="2">
    <source>
        <dbReference type="EMBL" id="MDR7378813.1"/>
    </source>
</evidence>
<feature type="transmembrane region" description="Helical" evidence="1">
    <location>
        <begin position="219"/>
        <end position="237"/>
    </location>
</feature>
<sequence>MVPTFLLLVTLAGKRWGPAIAGWLAGLPVVAGPILFFLAIEHGIPFTARAATAALSAVLASVAFSLAYAHAAQRLPWQASMALGLGGWTATALCLSAYPLTQAMALLAALLALLTAPRCFPRSTAVVRARPLSTVELGLRMLAGAFLTVAVTLSAAYVGPGWSGLLAVFPVLGTVLAVFSHRSQGPAFTATLLKAMVTGQYAAVAFCFTLSVALPRLPMAWAFGIAVMAATTVQISSKRALMRQP</sequence>
<feature type="transmembrane region" description="Helical" evidence="1">
    <location>
        <begin position="192"/>
        <end position="213"/>
    </location>
</feature>
<feature type="transmembrane region" description="Helical" evidence="1">
    <location>
        <begin position="90"/>
        <end position="116"/>
    </location>
</feature>
<gene>
    <name evidence="2" type="ORF">J2X19_003507</name>
</gene>